<evidence type="ECO:0000313" key="2">
    <source>
        <dbReference type="Proteomes" id="UP000275846"/>
    </source>
</evidence>
<dbReference type="WBParaSite" id="SSLN_0000611901-mRNA-1">
    <property type="protein sequence ID" value="SSLN_0000611901-mRNA-1"/>
    <property type="gene ID" value="SSLN_0000611901"/>
</dbReference>
<dbReference type="OrthoDB" id="6241411at2759"/>
<gene>
    <name evidence="1" type="ORF">SSLN_LOCUS5926</name>
</gene>
<organism evidence="3">
    <name type="scientific">Schistocephalus solidus</name>
    <name type="common">Tapeworm</name>
    <dbReference type="NCBI Taxonomy" id="70667"/>
    <lineage>
        <taxon>Eukaryota</taxon>
        <taxon>Metazoa</taxon>
        <taxon>Spiralia</taxon>
        <taxon>Lophotrochozoa</taxon>
        <taxon>Platyhelminthes</taxon>
        <taxon>Cestoda</taxon>
        <taxon>Eucestoda</taxon>
        <taxon>Diphyllobothriidea</taxon>
        <taxon>Diphyllobothriidae</taxon>
        <taxon>Schistocephalus</taxon>
    </lineage>
</organism>
<sequence>MWLKDKFLRISKTRPSSISTCGKGNRQLYDNHRGISLSNIAGEIFARTLLNRLDGHIEQGLLPESQCGFCRLRGTTGMIFSVRQL</sequence>
<name>A0A183SNX8_SCHSO</name>
<protein>
    <submittedName>
        <fullName evidence="3">Reverse transcriptase domain-containing protein</fullName>
    </submittedName>
</protein>
<dbReference type="EMBL" id="UYSU01033465">
    <property type="protein sequence ID" value="VDL92311.1"/>
    <property type="molecule type" value="Genomic_DNA"/>
</dbReference>
<evidence type="ECO:0000313" key="1">
    <source>
        <dbReference type="EMBL" id="VDL92311.1"/>
    </source>
</evidence>
<accession>A0A183SNX8</accession>
<reference evidence="3" key="1">
    <citation type="submission" date="2016-06" db="UniProtKB">
        <authorList>
            <consortium name="WormBaseParasite"/>
        </authorList>
    </citation>
    <scope>IDENTIFICATION</scope>
</reference>
<keyword evidence="2" id="KW-1185">Reference proteome</keyword>
<reference evidence="1 2" key="2">
    <citation type="submission" date="2018-11" db="EMBL/GenBank/DDBJ databases">
        <authorList>
            <consortium name="Pathogen Informatics"/>
        </authorList>
    </citation>
    <scope>NUCLEOTIDE SEQUENCE [LARGE SCALE GENOMIC DNA]</scope>
    <source>
        <strain evidence="1 2">NST_G2</strain>
    </source>
</reference>
<dbReference type="Proteomes" id="UP000275846">
    <property type="component" value="Unassembled WGS sequence"/>
</dbReference>
<evidence type="ECO:0000313" key="3">
    <source>
        <dbReference type="WBParaSite" id="SSLN_0000611901-mRNA-1"/>
    </source>
</evidence>
<dbReference type="AlphaFoldDB" id="A0A183SNX8"/>
<proteinExistence type="predicted"/>